<accession>A0AAV4QK95</accession>
<reference evidence="1 2" key="1">
    <citation type="submission" date="2021-06" db="EMBL/GenBank/DDBJ databases">
        <title>Caerostris extrusa draft genome.</title>
        <authorList>
            <person name="Kono N."/>
            <person name="Arakawa K."/>
        </authorList>
    </citation>
    <scope>NUCLEOTIDE SEQUENCE [LARGE SCALE GENOMIC DNA]</scope>
</reference>
<dbReference type="Proteomes" id="UP001054945">
    <property type="component" value="Unassembled WGS sequence"/>
</dbReference>
<evidence type="ECO:0000313" key="2">
    <source>
        <dbReference type="Proteomes" id="UP001054945"/>
    </source>
</evidence>
<dbReference type="CDD" id="cd14733">
    <property type="entry name" value="BACK"/>
    <property type="match status" value="1"/>
</dbReference>
<evidence type="ECO:0008006" key="3">
    <source>
        <dbReference type="Google" id="ProtNLM"/>
    </source>
</evidence>
<sequence>MLKFMYLEKIEDFQYQDVLKLYSAAAFYGYEKLKKSCSSFLSSNVQSVNVWESFKDFPIMAMEELKASAINHICQHVRKFLNGRMEAVVD</sequence>
<dbReference type="Gene3D" id="3.30.710.10">
    <property type="entry name" value="Potassium Channel Kv1.1, Chain A"/>
    <property type="match status" value="1"/>
</dbReference>
<dbReference type="InterPro" id="IPR011333">
    <property type="entry name" value="SKP1/BTB/POZ_sf"/>
</dbReference>
<proteinExistence type="predicted"/>
<keyword evidence="2" id="KW-1185">Reference proteome</keyword>
<comment type="caution">
    <text evidence="1">The sequence shown here is derived from an EMBL/GenBank/DDBJ whole genome shotgun (WGS) entry which is preliminary data.</text>
</comment>
<dbReference type="AlphaFoldDB" id="A0AAV4QK95"/>
<dbReference type="EMBL" id="BPLR01006279">
    <property type="protein sequence ID" value="GIY08694.1"/>
    <property type="molecule type" value="Genomic_DNA"/>
</dbReference>
<name>A0AAV4QK95_CAEEX</name>
<gene>
    <name evidence="1" type="ORF">CEXT_45931</name>
</gene>
<organism evidence="1 2">
    <name type="scientific">Caerostris extrusa</name>
    <name type="common">Bark spider</name>
    <name type="synonym">Caerostris bankana</name>
    <dbReference type="NCBI Taxonomy" id="172846"/>
    <lineage>
        <taxon>Eukaryota</taxon>
        <taxon>Metazoa</taxon>
        <taxon>Ecdysozoa</taxon>
        <taxon>Arthropoda</taxon>
        <taxon>Chelicerata</taxon>
        <taxon>Arachnida</taxon>
        <taxon>Araneae</taxon>
        <taxon>Araneomorphae</taxon>
        <taxon>Entelegynae</taxon>
        <taxon>Araneoidea</taxon>
        <taxon>Araneidae</taxon>
        <taxon>Caerostris</taxon>
    </lineage>
</organism>
<protein>
    <recommendedName>
        <fullName evidence="3">BTB domain-containing protein</fullName>
    </recommendedName>
</protein>
<evidence type="ECO:0000313" key="1">
    <source>
        <dbReference type="EMBL" id="GIY08694.1"/>
    </source>
</evidence>